<evidence type="ECO:0000256" key="3">
    <source>
        <dbReference type="ARBA" id="ARBA00023002"/>
    </source>
</evidence>
<dbReference type="EMBL" id="JAGVWE010000003">
    <property type="protein sequence ID" value="MBS3062915.1"/>
    <property type="molecule type" value="Genomic_DNA"/>
</dbReference>
<dbReference type="Proteomes" id="UP000678237">
    <property type="component" value="Unassembled WGS sequence"/>
</dbReference>
<dbReference type="InterPro" id="IPR000866">
    <property type="entry name" value="AhpC/TSA"/>
</dbReference>
<dbReference type="PANTHER" id="PTHR10681:SF121">
    <property type="entry name" value="ALKYL HYDROPEROXIDE REDUCTASE C"/>
    <property type="match status" value="1"/>
</dbReference>
<dbReference type="GO" id="GO:0033554">
    <property type="term" value="P:cellular response to stress"/>
    <property type="evidence" value="ECO:0007669"/>
    <property type="project" value="TreeGrafter"/>
</dbReference>
<dbReference type="InterPro" id="IPR036249">
    <property type="entry name" value="Thioredoxin-like_sf"/>
</dbReference>
<keyword evidence="1" id="KW-0575">Peroxidase</keyword>
<keyword evidence="3" id="KW-0560">Oxidoreductase</keyword>
<comment type="caution">
    <text evidence="7">The sequence shown here is derived from an EMBL/GenBank/DDBJ whole genome shotgun (WGS) entry which is preliminary data.</text>
</comment>
<evidence type="ECO:0000256" key="5">
    <source>
        <dbReference type="PIRSR" id="PIRSR000239-1"/>
    </source>
</evidence>
<evidence type="ECO:0000256" key="1">
    <source>
        <dbReference type="ARBA" id="ARBA00022559"/>
    </source>
</evidence>
<name>A0A7J4JF51_9ARCH</name>
<dbReference type="GO" id="GO:0045454">
    <property type="term" value="P:cell redox homeostasis"/>
    <property type="evidence" value="ECO:0007669"/>
    <property type="project" value="TreeGrafter"/>
</dbReference>
<dbReference type="GO" id="GO:0008379">
    <property type="term" value="F:thioredoxin peroxidase activity"/>
    <property type="evidence" value="ECO:0007669"/>
    <property type="project" value="TreeGrafter"/>
</dbReference>
<evidence type="ECO:0000313" key="8">
    <source>
        <dbReference type="EMBL" id="MBS3062915.1"/>
    </source>
</evidence>
<accession>A0A7J4JF51</accession>
<dbReference type="GO" id="GO:0005829">
    <property type="term" value="C:cytosol"/>
    <property type="evidence" value="ECO:0007669"/>
    <property type="project" value="TreeGrafter"/>
</dbReference>
<feature type="domain" description="Thioredoxin" evidence="6">
    <location>
        <begin position="3"/>
        <end position="151"/>
    </location>
</feature>
<keyword evidence="2" id="KW-0049">Antioxidant</keyword>
<dbReference type="SUPFAM" id="SSF52833">
    <property type="entry name" value="Thioredoxin-like"/>
    <property type="match status" value="1"/>
</dbReference>
<dbReference type="CDD" id="cd03015">
    <property type="entry name" value="PRX_Typ2cys"/>
    <property type="match status" value="1"/>
</dbReference>
<evidence type="ECO:0000256" key="4">
    <source>
        <dbReference type="ARBA" id="ARBA00023284"/>
    </source>
</evidence>
<organism evidence="7 9">
    <name type="scientific">Candidatus Iainarchaeum sp</name>
    <dbReference type="NCBI Taxonomy" id="3101447"/>
    <lineage>
        <taxon>Archaea</taxon>
        <taxon>Candidatus Iainarchaeota</taxon>
        <taxon>Candidatus Iainarchaeia</taxon>
        <taxon>Candidatus Iainarchaeales</taxon>
        <taxon>Candidatus Iainarchaeaceae</taxon>
        <taxon>Candidatus Iainarchaeum</taxon>
    </lineage>
</organism>
<keyword evidence="4" id="KW-0676">Redox-active center</keyword>
<dbReference type="PROSITE" id="PS51352">
    <property type="entry name" value="THIOREDOXIN_2"/>
    <property type="match status" value="1"/>
</dbReference>
<dbReference type="PANTHER" id="PTHR10681">
    <property type="entry name" value="THIOREDOXIN PEROXIDASE"/>
    <property type="match status" value="1"/>
</dbReference>
<feature type="active site" description="Cysteine sulfenic acid (-SOH) intermediate; for peroxidase activity" evidence="5">
    <location>
        <position position="44"/>
    </location>
</feature>
<reference evidence="7" key="1">
    <citation type="journal article" date="2020" name="bioRxiv">
        <title>A rank-normalized archaeal taxonomy based on genome phylogeny resolves widespread incomplete and uneven classifications.</title>
        <authorList>
            <person name="Rinke C."/>
            <person name="Chuvochina M."/>
            <person name="Mussig A.J."/>
            <person name="Chaumeil P.-A."/>
            <person name="Waite D.W."/>
            <person name="Whitman W.B."/>
            <person name="Parks D.H."/>
            <person name="Hugenholtz P."/>
        </authorList>
    </citation>
    <scope>NUCLEOTIDE SEQUENCE</scope>
    <source>
        <strain evidence="7">UBA10219</strain>
    </source>
</reference>
<dbReference type="Proteomes" id="UP000564964">
    <property type="component" value="Unassembled WGS sequence"/>
</dbReference>
<reference evidence="8" key="3">
    <citation type="submission" date="2021-05" db="EMBL/GenBank/DDBJ databases">
        <title>Protein family content uncovers lineage relationships and bacterial pathway maintenance mechanisms in DPANN archaea.</title>
        <authorList>
            <person name="Castelle C.J."/>
            <person name="Meheust R."/>
            <person name="Jaffe A.L."/>
            <person name="Seitz K."/>
            <person name="Gong X."/>
            <person name="Baker B.J."/>
            <person name="Banfield J.F."/>
        </authorList>
    </citation>
    <scope>NUCLEOTIDE SEQUENCE</scope>
    <source>
        <strain evidence="8">RIFCSPLOWO2_01_FULL_58_19</strain>
    </source>
</reference>
<dbReference type="Gene3D" id="3.40.30.10">
    <property type="entry name" value="Glutaredoxin"/>
    <property type="match status" value="1"/>
</dbReference>
<evidence type="ECO:0000313" key="7">
    <source>
        <dbReference type="EMBL" id="HIH16402.1"/>
    </source>
</evidence>
<dbReference type="Pfam" id="PF00578">
    <property type="entry name" value="AhpC-TSA"/>
    <property type="match status" value="1"/>
</dbReference>
<dbReference type="GO" id="GO:0042744">
    <property type="term" value="P:hydrogen peroxide catabolic process"/>
    <property type="evidence" value="ECO:0007669"/>
    <property type="project" value="TreeGrafter"/>
</dbReference>
<evidence type="ECO:0000259" key="6">
    <source>
        <dbReference type="PROSITE" id="PS51352"/>
    </source>
</evidence>
<dbReference type="InterPro" id="IPR050217">
    <property type="entry name" value="Peroxiredoxin"/>
</dbReference>
<proteinExistence type="predicted"/>
<dbReference type="PIRSF" id="PIRSF000239">
    <property type="entry name" value="AHPC"/>
    <property type="match status" value="1"/>
</dbReference>
<dbReference type="InterPro" id="IPR024706">
    <property type="entry name" value="Peroxiredoxin_AhpC-typ"/>
</dbReference>
<dbReference type="InterPro" id="IPR013766">
    <property type="entry name" value="Thioredoxin_domain"/>
</dbReference>
<evidence type="ECO:0000256" key="2">
    <source>
        <dbReference type="ARBA" id="ARBA00022862"/>
    </source>
</evidence>
<evidence type="ECO:0000313" key="9">
    <source>
        <dbReference type="Proteomes" id="UP000564964"/>
    </source>
</evidence>
<sequence>MSVKVGERAPEFQAESTAGKVALKDFKGKWVVLFFYPLDFTFVCPTEVVEFSKHLKLFKDANTEVLGCSIDSVHVHKAWTKELGGLNYPLVSDINKEMGRTYGVLLEDKGYHLRGLFIIDPDGIIRYQLVHDNSVGRSVQEVYRVLKGLQSGGLCPAEWKPGQKTLEAK</sequence>
<dbReference type="GO" id="GO:0006979">
    <property type="term" value="P:response to oxidative stress"/>
    <property type="evidence" value="ECO:0007669"/>
    <property type="project" value="TreeGrafter"/>
</dbReference>
<reference evidence="8" key="2">
    <citation type="submission" date="2021-03" db="EMBL/GenBank/DDBJ databases">
        <authorList>
            <person name="Jaffe A."/>
        </authorList>
    </citation>
    <scope>NUCLEOTIDE SEQUENCE</scope>
    <source>
        <strain evidence="8">RIFCSPLOWO2_01_FULL_58_19</strain>
    </source>
</reference>
<dbReference type="AlphaFoldDB" id="A0A7J4JF51"/>
<dbReference type="EMBL" id="DUGH01000080">
    <property type="protein sequence ID" value="HIH16402.1"/>
    <property type="molecule type" value="Genomic_DNA"/>
</dbReference>
<protein>
    <submittedName>
        <fullName evidence="7">Peroxiredoxin</fullName>
    </submittedName>
</protein>
<gene>
    <name evidence="7" type="ORF">HA252_03280</name>
    <name evidence="8" type="ORF">J4203_03510</name>
</gene>